<accession>A0A9P6QX89</accession>
<dbReference type="AlphaFoldDB" id="A0A9P6QX89"/>
<name>A0A9P6QX89_9FUNG</name>
<evidence type="ECO:0000313" key="2">
    <source>
        <dbReference type="EMBL" id="KAG0298796.1"/>
    </source>
</evidence>
<reference evidence="2" key="1">
    <citation type="journal article" date="2020" name="Fungal Divers.">
        <title>Resolving the Mortierellaceae phylogeny through synthesis of multi-gene phylogenetics and phylogenomics.</title>
        <authorList>
            <person name="Vandepol N."/>
            <person name="Liber J."/>
            <person name="Desiro A."/>
            <person name="Na H."/>
            <person name="Kennedy M."/>
            <person name="Barry K."/>
            <person name="Grigoriev I.V."/>
            <person name="Miller A.N."/>
            <person name="O'Donnell K."/>
            <person name="Stajich J.E."/>
            <person name="Bonito G."/>
        </authorList>
    </citation>
    <scope>NUCLEOTIDE SEQUENCE</scope>
    <source>
        <strain evidence="2">NVP60</strain>
    </source>
</reference>
<evidence type="ECO:0000256" key="1">
    <source>
        <dbReference type="SAM" id="SignalP"/>
    </source>
</evidence>
<feature type="chain" id="PRO_5040398885" description="Extracellular membrane protein CFEM domain-containing protein" evidence="1">
    <location>
        <begin position="21"/>
        <end position="118"/>
    </location>
</feature>
<keyword evidence="1" id="KW-0732">Signal</keyword>
<organism evidence="2 3">
    <name type="scientific">Linnemannia gamsii</name>
    <dbReference type="NCBI Taxonomy" id="64522"/>
    <lineage>
        <taxon>Eukaryota</taxon>
        <taxon>Fungi</taxon>
        <taxon>Fungi incertae sedis</taxon>
        <taxon>Mucoromycota</taxon>
        <taxon>Mortierellomycotina</taxon>
        <taxon>Mortierellomycetes</taxon>
        <taxon>Mortierellales</taxon>
        <taxon>Mortierellaceae</taxon>
        <taxon>Linnemannia</taxon>
    </lineage>
</organism>
<feature type="signal peptide" evidence="1">
    <location>
        <begin position="1"/>
        <end position="20"/>
    </location>
</feature>
<dbReference type="EMBL" id="JAAAIN010001965">
    <property type="protein sequence ID" value="KAG0298796.1"/>
    <property type="molecule type" value="Genomic_DNA"/>
</dbReference>
<gene>
    <name evidence="2" type="ORF">BGZ97_003958</name>
</gene>
<evidence type="ECO:0000313" key="3">
    <source>
        <dbReference type="Proteomes" id="UP000823405"/>
    </source>
</evidence>
<proteinExistence type="predicted"/>
<dbReference type="Proteomes" id="UP000823405">
    <property type="component" value="Unassembled WGS sequence"/>
</dbReference>
<dbReference type="PROSITE" id="PS51257">
    <property type="entry name" value="PROKAR_LIPOPROTEIN"/>
    <property type="match status" value="1"/>
</dbReference>
<protein>
    <recommendedName>
        <fullName evidence="4">Extracellular membrane protein CFEM domain-containing protein</fullName>
    </recommendedName>
</protein>
<evidence type="ECO:0008006" key="4">
    <source>
        <dbReference type="Google" id="ProtNLM"/>
    </source>
</evidence>
<comment type="caution">
    <text evidence="2">The sequence shown here is derived from an EMBL/GenBank/DDBJ whole genome shotgun (WGS) entry which is preliminary data.</text>
</comment>
<keyword evidence="3" id="KW-1185">Reference proteome</keyword>
<sequence length="118" mass="12554">MKIQFLTIAAITLATSTVSAFSCPSNPTHTIGKTCVSTLLEAAKCNCKAYASAASGNCWGKCQIAGRYKANCVRGCASELTADKNQCQRTYDNFKKNGGGLEWIVEMGVKTGLWCKSG</sequence>